<feature type="compositionally biased region" description="Acidic residues" evidence="2">
    <location>
        <begin position="124"/>
        <end position="139"/>
    </location>
</feature>
<evidence type="ECO:0000256" key="2">
    <source>
        <dbReference type="SAM" id="MobiDB-lite"/>
    </source>
</evidence>
<evidence type="ECO:0000259" key="3">
    <source>
        <dbReference type="Pfam" id="PF21007"/>
    </source>
</evidence>
<reference evidence="4 5" key="1">
    <citation type="submission" date="2019-01" db="EMBL/GenBank/DDBJ databases">
        <title>Draft Genome and Complete Hox-Cluster Characterization of the Sterlet Sturgeon (Acipenser ruthenus).</title>
        <authorList>
            <person name="Wei Q."/>
        </authorList>
    </citation>
    <scope>NUCLEOTIDE SEQUENCE [LARGE SCALE GENOMIC DNA]</scope>
    <source>
        <strain evidence="4">WHYD16114868_AA</strain>
        <tissue evidence="4">Blood</tissue>
    </source>
</reference>
<dbReference type="PANTHER" id="PTHR33689:SF1">
    <property type="entry name" value="FAS-BINDING FACTOR 1"/>
    <property type="match status" value="1"/>
</dbReference>
<dbReference type="Proteomes" id="UP000289886">
    <property type="component" value="Unassembled WGS sequence"/>
</dbReference>
<gene>
    <name evidence="4" type="ORF">EOD39_9592</name>
</gene>
<feature type="domain" description="Fas-binding factor 1 C-terminal" evidence="3">
    <location>
        <begin position="731"/>
        <end position="1086"/>
    </location>
</feature>
<sequence length="1096" mass="124838">MVTARRFCCDSFMSKTVKTIWSLLDDDFFSKLAEEAGKDEGSDISEADPLALLDSMKDIDDMDADLFGSKKPSSAPSRSLSGGLKQQEKPKAALSEDPGPRSEGRKPSSAPAGSARHYKKFTFEEEEDPLEDLLDDQDEGKDSKQWAPQRKDNLAPSEAPGTKQEEAAPPASAPTRPAAVPRKREELSFDEDGDELIEALGFGESPKGRRRAEDATPQPARSRLDEILGRGTAPRLLERPLTGESKEVQQEKKSHRNQTDAVVGEEDFTFGAYQPTVASTPEGRQSRRQSVRFSTEDISGLSPEKKLKPATPATPLSARSSKPAADWLGLKEEEAADWRSPSPVRDSLRPPPSSDVPVPQIPSPSNKPPGSSRPPSGSKVTDTPLPASGRTPHSGPRLEASVSTEEDDWLAGALSRKRQQEKGAGSWDLDETDAPVSSSLPWENPQRQATPPPPSGTRTEDPPRTVPAQRPMETNTLVLQPQVRKLELERDQAQLLLDTLTQRQRQDLELVESTHRTRVKLLEEASQQREAHLRQESEELQERVAALVRSAERDRVDLVTQHQRRLGEAQQERDREVERLRELQRANTDNQGIQRRDLLHIAVHRANTDNQGYSAGTSFTSLYTDNQGVRKLELERDQAQLLLDTLTQRQRQDLELVESTHRTRVKLLEEASQQREAHLRQESEELQERVAALVRSAERDRVDLVTQHQRRLGEAQQERDREVERLRELQRSLNGVIDQMESFSRKLGDLSYKVESTHEQTAQGLEQGARQRDDQLRVLQDRLSQQQRDMEDERSRLQSVITKMESRLSEQQRLLEKERWRLTAEQSKVESLQRALEEERRVLTQQISMEREELERAKEQQAVMQRCAEERRKLAAEWTEFHKQEKQRQERTEREASRALERDSHREGSLINLAQALIREREAQERERQELQLEKERVNGAALRLRQRAEEMDSVSKLASQKYEEGEHALLEAKQVASEHQARLRSIHQQMERLRQQEQHLHQRRELEKLRQGIPINTLARPLPTSFAPLFASTQLIASQEPVRSQPAADTGSPELRARLALLRHTAEKDRDFLEDEQFFLETLKKAPYNSSTQTA</sequence>
<feature type="compositionally biased region" description="Polar residues" evidence="2">
    <location>
        <begin position="71"/>
        <end position="80"/>
    </location>
</feature>
<keyword evidence="5" id="KW-1185">Reference proteome</keyword>
<dbReference type="Pfam" id="PF21007">
    <property type="entry name" value="FBF1"/>
    <property type="match status" value="2"/>
</dbReference>
<dbReference type="InterPro" id="IPR033561">
    <property type="entry name" value="FBF1"/>
</dbReference>
<feature type="coiled-coil region" evidence="1">
    <location>
        <begin position="629"/>
        <end position="746"/>
    </location>
</feature>
<evidence type="ECO:0000256" key="1">
    <source>
        <dbReference type="SAM" id="Coils"/>
    </source>
</evidence>
<organism evidence="4 5">
    <name type="scientific">Acipenser ruthenus</name>
    <name type="common">Sterlet sturgeon</name>
    <dbReference type="NCBI Taxonomy" id="7906"/>
    <lineage>
        <taxon>Eukaryota</taxon>
        <taxon>Metazoa</taxon>
        <taxon>Chordata</taxon>
        <taxon>Craniata</taxon>
        <taxon>Vertebrata</taxon>
        <taxon>Euteleostomi</taxon>
        <taxon>Actinopterygii</taxon>
        <taxon>Chondrostei</taxon>
        <taxon>Acipenseriformes</taxon>
        <taxon>Acipenseridae</taxon>
        <taxon>Acipenser</taxon>
    </lineage>
</organism>
<name>A0A444U088_ACIRT</name>
<feature type="coiled-coil region" evidence="1">
    <location>
        <begin position="483"/>
        <end position="586"/>
    </location>
</feature>
<feature type="compositionally biased region" description="Polar residues" evidence="2">
    <location>
        <begin position="435"/>
        <end position="449"/>
    </location>
</feature>
<feature type="compositionally biased region" description="Basic and acidic residues" evidence="2">
    <location>
        <begin position="140"/>
        <end position="153"/>
    </location>
</feature>
<protein>
    <submittedName>
        <fullName evidence="4">Fas-binding factor 1</fullName>
    </submittedName>
</protein>
<dbReference type="AlphaFoldDB" id="A0A444U088"/>
<proteinExistence type="predicted"/>
<feature type="compositionally biased region" description="Acidic residues" evidence="2">
    <location>
        <begin position="188"/>
        <end position="197"/>
    </location>
</feature>
<accession>A0A444U088</accession>
<dbReference type="GO" id="GO:0090162">
    <property type="term" value="P:establishment of epithelial cell polarity"/>
    <property type="evidence" value="ECO:0007669"/>
    <property type="project" value="InterPro"/>
</dbReference>
<dbReference type="GO" id="GO:0060271">
    <property type="term" value="P:cilium assembly"/>
    <property type="evidence" value="ECO:0007669"/>
    <property type="project" value="InterPro"/>
</dbReference>
<feature type="region of interest" description="Disordered" evidence="2">
    <location>
        <begin position="882"/>
        <end position="906"/>
    </location>
</feature>
<dbReference type="EMBL" id="SCEB01215614">
    <property type="protein sequence ID" value="RXM28597.1"/>
    <property type="molecule type" value="Genomic_DNA"/>
</dbReference>
<dbReference type="GO" id="GO:0097539">
    <property type="term" value="C:ciliary transition fiber"/>
    <property type="evidence" value="ECO:0007669"/>
    <property type="project" value="InterPro"/>
</dbReference>
<dbReference type="PANTHER" id="PTHR33689">
    <property type="entry name" value="FAS-BINDING FACTOR 1"/>
    <property type="match status" value="1"/>
</dbReference>
<feature type="compositionally biased region" description="Low complexity" evidence="2">
    <location>
        <begin position="368"/>
        <end position="379"/>
    </location>
</feature>
<evidence type="ECO:0000313" key="5">
    <source>
        <dbReference type="Proteomes" id="UP000289886"/>
    </source>
</evidence>
<feature type="compositionally biased region" description="Pro residues" evidence="2">
    <location>
        <begin position="349"/>
        <end position="367"/>
    </location>
</feature>
<dbReference type="GO" id="GO:0036064">
    <property type="term" value="C:ciliary basal body"/>
    <property type="evidence" value="ECO:0007669"/>
    <property type="project" value="TreeGrafter"/>
</dbReference>
<feature type="region of interest" description="Disordered" evidence="2">
    <location>
        <begin position="62"/>
        <end position="475"/>
    </location>
</feature>
<dbReference type="GO" id="GO:0005814">
    <property type="term" value="C:centriole"/>
    <property type="evidence" value="ECO:0007669"/>
    <property type="project" value="TreeGrafter"/>
</dbReference>
<evidence type="ECO:0000313" key="4">
    <source>
        <dbReference type="EMBL" id="RXM28597.1"/>
    </source>
</evidence>
<keyword evidence="1" id="KW-0175">Coiled coil</keyword>
<feature type="domain" description="Fas-binding factor 1 C-terminal" evidence="3">
    <location>
        <begin position="486"/>
        <end position="587"/>
    </location>
</feature>
<feature type="compositionally biased region" description="Low complexity" evidence="2">
    <location>
        <begin position="167"/>
        <end position="180"/>
    </location>
</feature>
<comment type="caution">
    <text evidence="4">The sequence shown here is derived from an EMBL/GenBank/DDBJ whole genome shotgun (WGS) entry which is preliminary data.</text>
</comment>
<dbReference type="InterPro" id="IPR049390">
    <property type="entry name" value="FBF1_C"/>
</dbReference>
<feature type="coiled-coil region" evidence="1">
    <location>
        <begin position="977"/>
        <end position="1004"/>
    </location>
</feature>